<evidence type="ECO:0000259" key="1">
    <source>
        <dbReference type="Pfam" id="PF00535"/>
    </source>
</evidence>
<dbReference type="Pfam" id="PF00535">
    <property type="entry name" value="Glycos_transf_2"/>
    <property type="match status" value="1"/>
</dbReference>
<organism evidence="2 3">
    <name type="scientific">Nostoc minutum NIES-26</name>
    <dbReference type="NCBI Taxonomy" id="1844469"/>
    <lineage>
        <taxon>Bacteria</taxon>
        <taxon>Bacillati</taxon>
        <taxon>Cyanobacteriota</taxon>
        <taxon>Cyanophyceae</taxon>
        <taxon>Nostocales</taxon>
        <taxon>Nostocaceae</taxon>
        <taxon>Nostoc</taxon>
    </lineage>
</organism>
<keyword evidence="3" id="KW-1185">Reference proteome</keyword>
<reference evidence="2" key="1">
    <citation type="submission" date="2016-04" db="EMBL/GenBank/DDBJ databases">
        <authorList>
            <person name="Tabuchi Yagui T.R."/>
        </authorList>
    </citation>
    <scope>NUCLEOTIDE SEQUENCE [LARGE SCALE GENOMIC DNA]</scope>
    <source>
        <strain evidence="2">NIES-26</strain>
    </source>
</reference>
<gene>
    <name evidence="2" type="ORF">A6770_06650</name>
</gene>
<feature type="domain" description="Glycosyltransferase 2-like" evidence="1">
    <location>
        <begin position="4"/>
        <end position="172"/>
    </location>
</feature>
<name>A0A367Q261_9NOSO</name>
<sequence length="339" mass="39291">MELTVIIPIYNRAKMLAQALESLRQQTYKDFVVIVCDDASKDNLQEVVDKFPDVKIEYHRYEANAGQFKNAMRGLELCQTPFVKYLDSDDLLFPEALEKQVKALQEMPNAAICLGGMVSFEELQEQNKIKVFDYTEPYSPEPRTERQWAKLEEYRGSNPSACMYRTELFRNLGGFNTGLVGIADWEICVALSLKYLVTAVNEPVCAYRLHTAQITQNYSVNSDAVLIKDVFWMTSNANPYRERLGIPSAQQFFMRLDVCWRELRIALVSNQKILLIKKWWEIVVLNKMLLPFIFNFPWFVFLKLLRKPKSPTGISHAFNLEKYKTSICSVLFNERAISL</sequence>
<dbReference type="InterPro" id="IPR001173">
    <property type="entry name" value="Glyco_trans_2-like"/>
</dbReference>
<dbReference type="Proteomes" id="UP000252107">
    <property type="component" value="Unassembled WGS sequence"/>
</dbReference>
<dbReference type="CDD" id="cd00761">
    <property type="entry name" value="Glyco_tranf_GTA_type"/>
    <property type="match status" value="1"/>
</dbReference>
<accession>A0A367Q261</accession>
<dbReference type="EMBL" id="LXQD01000350">
    <property type="protein sequence ID" value="RCJ18248.1"/>
    <property type="molecule type" value="Genomic_DNA"/>
</dbReference>
<dbReference type="PANTHER" id="PTHR22916">
    <property type="entry name" value="GLYCOSYLTRANSFERASE"/>
    <property type="match status" value="1"/>
</dbReference>
<evidence type="ECO:0000313" key="3">
    <source>
        <dbReference type="Proteomes" id="UP000252107"/>
    </source>
</evidence>
<dbReference type="GO" id="GO:0016758">
    <property type="term" value="F:hexosyltransferase activity"/>
    <property type="evidence" value="ECO:0007669"/>
    <property type="project" value="UniProtKB-ARBA"/>
</dbReference>
<dbReference type="InterPro" id="IPR029044">
    <property type="entry name" value="Nucleotide-diphossugar_trans"/>
</dbReference>
<comment type="caution">
    <text evidence="2">The sequence shown here is derived from an EMBL/GenBank/DDBJ whole genome shotgun (WGS) entry which is preliminary data.</text>
</comment>
<dbReference type="Gene3D" id="3.90.550.10">
    <property type="entry name" value="Spore Coat Polysaccharide Biosynthesis Protein SpsA, Chain A"/>
    <property type="match status" value="1"/>
</dbReference>
<dbReference type="PANTHER" id="PTHR22916:SF3">
    <property type="entry name" value="UDP-GLCNAC:BETAGAL BETA-1,3-N-ACETYLGLUCOSAMINYLTRANSFERASE-LIKE PROTEIN 1"/>
    <property type="match status" value="1"/>
</dbReference>
<evidence type="ECO:0000313" key="2">
    <source>
        <dbReference type="EMBL" id="RCJ18248.1"/>
    </source>
</evidence>
<protein>
    <recommendedName>
        <fullName evidence="1">Glycosyltransferase 2-like domain-containing protein</fullName>
    </recommendedName>
</protein>
<proteinExistence type="predicted"/>
<dbReference type="AlphaFoldDB" id="A0A367Q261"/>
<dbReference type="SUPFAM" id="SSF53448">
    <property type="entry name" value="Nucleotide-diphospho-sugar transferases"/>
    <property type="match status" value="1"/>
</dbReference>